<dbReference type="RefSeq" id="WP_039257230.1">
    <property type="nucleotide sequence ID" value="NZ_JDRY01000020.1"/>
</dbReference>
<evidence type="ECO:0000313" key="2">
    <source>
        <dbReference type="EMBL" id="KGN00537.1"/>
    </source>
</evidence>
<keyword evidence="1" id="KW-0812">Transmembrane</keyword>
<feature type="transmembrane region" description="Helical" evidence="1">
    <location>
        <begin position="223"/>
        <end position="246"/>
    </location>
</feature>
<name>A0A0A0IJS3_CLOBO</name>
<accession>A0A0A0IJS3</accession>
<dbReference type="EMBL" id="JDRY01000020">
    <property type="protein sequence ID" value="KGN00537.1"/>
    <property type="molecule type" value="Genomic_DNA"/>
</dbReference>
<sequence length="305" mass="36459">MKEFDKFINNLLDTSGINDFDKMDLKDEIQDHLMLLKLDYINKGYSESDSIKLAIRDFGQENFIGREIKTNLPSKNRTKVFYKKDKIKCILGMFLSYYLFIFFSEIIFEIDHRTLIFNILLAIIPSLFGFIYINIKVINNNKNIYNLNFILILYFIIEKIIMSSLILIYYYIKPNKFILYRVFKNYYVFNKEYIISYIIVFIVFILIQLYINKKEIINIKNTCDLKLSSVILGDLSILLMIAYYLFPNRWCFLYCLIEKIIHSNVEIISKNLLFIVINNKMVIPNLGLILFIFLVIRKIKKRIIL</sequence>
<organism evidence="2 3">
    <name type="scientific">Clostridium botulinum C/D str. DC5</name>
    <dbReference type="NCBI Taxonomy" id="1443128"/>
    <lineage>
        <taxon>Bacteria</taxon>
        <taxon>Bacillati</taxon>
        <taxon>Bacillota</taxon>
        <taxon>Clostridia</taxon>
        <taxon>Eubacteriales</taxon>
        <taxon>Clostridiaceae</taxon>
        <taxon>Clostridium</taxon>
    </lineage>
</organism>
<feature type="transmembrane region" description="Helical" evidence="1">
    <location>
        <begin position="192"/>
        <end position="211"/>
    </location>
</feature>
<feature type="transmembrane region" description="Helical" evidence="1">
    <location>
        <begin position="114"/>
        <end position="135"/>
    </location>
</feature>
<dbReference type="NCBIfam" id="NF038403">
    <property type="entry name" value="perm_prefix_1"/>
    <property type="match status" value="1"/>
</dbReference>
<keyword evidence="1" id="KW-1133">Transmembrane helix</keyword>
<gene>
    <name evidence="2" type="ORF">Z955_03265</name>
</gene>
<feature type="transmembrane region" description="Helical" evidence="1">
    <location>
        <begin position="272"/>
        <end position="296"/>
    </location>
</feature>
<evidence type="ECO:0000313" key="3">
    <source>
        <dbReference type="Proteomes" id="UP000030014"/>
    </source>
</evidence>
<feature type="transmembrane region" description="Helical" evidence="1">
    <location>
        <begin position="147"/>
        <end position="172"/>
    </location>
</feature>
<dbReference type="AlphaFoldDB" id="A0A0A0IJS3"/>
<keyword evidence="1" id="KW-0472">Membrane</keyword>
<dbReference type="InterPro" id="IPR047928">
    <property type="entry name" value="Perm_prefix_1"/>
</dbReference>
<reference evidence="2 3" key="1">
    <citation type="submission" date="2014-01" db="EMBL/GenBank/DDBJ databases">
        <title>Plasmidome dynamics in the species complex Clostridium novyi sensu lato converts strains of independent lineages into distinctly different pathogens.</title>
        <authorList>
            <person name="Skarin H."/>
            <person name="Segerman B."/>
        </authorList>
    </citation>
    <scope>NUCLEOTIDE SEQUENCE [LARGE SCALE GENOMIC DNA]</scope>
    <source>
        <strain evidence="2 3">DC5</strain>
    </source>
</reference>
<protein>
    <submittedName>
        <fullName evidence="2">Membrane protein</fullName>
    </submittedName>
</protein>
<dbReference type="Proteomes" id="UP000030014">
    <property type="component" value="Unassembled WGS sequence"/>
</dbReference>
<evidence type="ECO:0000256" key="1">
    <source>
        <dbReference type="SAM" id="Phobius"/>
    </source>
</evidence>
<proteinExistence type="predicted"/>
<comment type="caution">
    <text evidence="2">The sequence shown here is derived from an EMBL/GenBank/DDBJ whole genome shotgun (WGS) entry which is preliminary data.</text>
</comment>
<feature type="transmembrane region" description="Helical" evidence="1">
    <location>
        <begin position="89"/>
        <end position="108"/>
    </location>
</feature>